<comment type="caution">
    <text evidence="1">The sequence shown here is derived from an EMBL/GenBank/DDBJ whole genome shotgun (WGS) entry which is preliminary data.</text>
</comment>
<proteinExistence type="predicted"/>
<sequence>MGTLLIACGVVIGVAGITQVLQIVIKKYKIY</sequence>
<dbReference type="AlphaFoldDB" id="A0A495IXW2"/>
<organism evidence="1 2">
    <name type="scientific">Mucilaginibacter gracilis</name>
    <dbReference type="NCBI Taxonomy" id="423350"/>
    <lineage>
        <taxon>Bacteria</taxon>
        <taxon>Pseudomonadati</taxon>
        <taxon>Bacteroidota</taxon>
        <taxon>Sphingobacteriia</taxon>
        <taxon>Sphingobacteriales</taxon>
        <taxon>Sphingobacteriaceae</taxon>
        <taxon>Mucilaginibacter</taxon>
    </lineage>
</organism>
<evidence type="ECO:0000313" key="1">
    <source>
        <dbReference type="EMBL" id="RKR81537.1"/>
    </source>
</evidence>
<evidence type="ECO:0000313" key="2">
    <source>
        <dbReference type="Proteomes" id="UP000268007"/>
    </source>
</evidence>
<name>A0A495IXW2_9SPHI</name>
<protein>
    <submittedName>
        <fullName evidence="1">Uncharacterized protein</fullName>
    </submittedName>
</protein>
<keyword evidence="2" id="KW-1185">Reference proteome</keyword>
<dbReference type="EMBL" id="RBKU01000001">
    <property type="protein sequence ID" value="RKR81537.1"/>
    <property type="molecule type" value="Genomic_DNA"/>
</dbReference>
<accession>A0A495IXW2</accession>
<dbReference type="Proteomes" id="UP000268007">
    <property type="component" value="Unassembled WGS sequence"/>
</dbReference>
<gene>
    <name evidence="1" type="ORF">BDD43_1684</name>
</gene>
<reference evidence="1 2" key="1">
    <citation type="submission" date="2018-10" db="EMBL/GenBank/DDBJ databases">
        <title>Genomic Encyclopedia of Archaeal and Bacterial Type Strains, Phase II (KMG-II): from individual species to whole genera.</title>
        <authorList>
            <person name="Goeker M."/>
        </authorList>
    </citation>
    <scope>NUCLEOTIDE SEQUENCE [LARGE SCALE GENOMIC DNA]</scope>
    <source>
        <strain evidence="1 2">DSM 18602</strain>
    </source>
</reference>